<dbReference type="InterPro" id="IPR036291">
    <property type="entry name" value="NAD(P)-bd_dom_sf"/>
</dbReference>
<dbReference type="InterPro" id="IPR020843">
    <property type="entry name" value="ER"/>
</dbReference>
<dbReference type="SUPFAM" id="SSF51735">
    <property type="entry name" value="NAD(P)-binding Rossmann-fold domains"/>
    <property type="match status" value="1"/>
</dbReference>
<evidence type="ECO:0000313" key="2">
    <source>
        <dbReference type="EMBL" id="BBI30940.1"/>
    </source>
</evidence>
<dbReference type="Gene3D" id="3.40.50.720">
    <property type="entry name" value="NAD(P)-binding Rossmann-like Domain"/>
    <property type="match status" value="1"/>
</dbReference>
<gene>
    <name evidence="2" type="ORF">KCTCHS21_03390</name>
</gene>
<proteinExistence type="predicted"/>
<accession>A0A3T1CYM0</accession>
<dbReference type="CDD" id="cd08267">
    <property type="entry name" value="MDR1"/>
    <property type="match status" value="1"/>
</dbReference>
<dbReference type="Pfam" id="PF13602">
    <property type="entry name" value="ADH_zinc_N_2"/>
    <property type="match status" value="1"/>
</dbReference>
<dbReference type="EMBL" id="AP019400">
    <property type="protein sequence ID" value="BBI30940.1"/>
    <property type="molecule type" value="Genomic_DNA"/>
</dbReference>
<dbReference type="Pfam" id="PF08240">
    <property type="entry name" value="ADH_N"/>
    <property type="match status" value="1"/>
</dbReference>
<reference evidence="2 3" key="1">
    <citation type="submission" date="2019-01" db="EMBL/GenBank/DDBJ databases">
        <title>Complete genome sequence of Cohnella hallensis HS21 isolated from Korean fir (Abies koreana) rhizospheric soil.</title>
        <authorList>
            <person name="Jiang L."/>
            <person name="Kang S.W."/>
            <person name="Kim S."/>
            <person name="Jung J."/>
            <person name="Kim C.Y."/>
            <person name="Kim D.H."/>
            <person name="Kim S.W."/>
            <person name="Lee J."/>
        </authorList>
    </citation>
    <scope>NUCLEOTIDE SEQUENCE [LARGE SCALE GENOMIC DNA]</scope>
    <source>
        <strain evidence="2 3">HS21</strain>
    </source>
</reference>
<dbReference type="KEGG" id="cohn:KCTCHS21_03390"/>
<name>A0A3T1CYM0_9BACL</name>
<dbReference type="Proteomes" id="UP000289856">
    <property type="component" value="Chromosome"/>
</dbReference>
<dbReference type="PANTHER" id="PTHR44013">
    <property type="entry name" value="ZINC-TYPE ALCOHOL DEHYDROGENASE-LIKE PROTEIN C16A3.02C"/>
    <property type="match status" value="1"/>
</dbReference>
<dbReference type="SUPFAM" id="SSF50129">
    <property type="entry name" value="GroES-like"/>
    <property type="match status" value="1"/>
</dbReference>
<evidence type="ECO:0000313" key="3">
    <source>
        <dbReference type="Proteomes" id="UP000289856"/>
    </source>
</evidence>
<dbReference type="Gene3D" id="3.90.180.10">
    <property type="entry name" value="Medium-chain alcohol dehydrogenases, catalytic domain"/>
    <property type="match status" value="1"/>
</dbReference>
<dbReference type="SMART" id="SM00829">
    <property type="entry name" value="PKS_ER"/>
    <property type="match status" value="1"/>
</dbReference>
<keyword evidence="3" id="KW-1185">Reference proteome</keyword>
<dbReference type="InterPro" id="IPR011032">
    <property type="entry name" value="GroES-like_sf"/>
</dbReference>
<dbReference type="InterPro" id="IPR052733">
    <property type="entry name" value="Chloroplast_QOR"/>
</dbReference>
<evidence type="ECO:0000259" key="1">
    <source>
        <dbReference type="SMART" id="SM00829"/>
    </source>
</evidence>
<dbReference type="PANTHER" id="PTHR44013:SF1">
    <property type="entry name" value="ZINC-TYPE ALCOHOL DEHYDROGENASE-LIKE PROTEIN C16A3.02C"/>
    <property type="match status" value="1"/>
</dbReference>
<sequence>MKAIICARYGTPDVLQFEEVATPTPKDNEVRIKVYAGVVTPSDCSFRKANPFMIRFIYGLTKPKYSILGVELAGEIESVGKDVKSFKKGDQIYGVSPKSFGAYAEYKCLSESDTLAIKPVNMTYEEAVSVCDGALTALIFLRDKAKVQRGQKVLINGASGAVGAYAVQLAKYYGTEVTGVCSASNVELVKSLGADKVIDYTKEDFTRNDQSYDVIFDAIGKSSFSRCKGALKKSGVYLTTVPALGTMLQVLWTSKIGSKKAMFTAAGLRQNKENLVFLTELAEAGKIKSVIDRLYPLEQMAEAHKYVEKGHKKGNVVVTMGHHDS</sequence>
<feature type="domain" description="Enoyl reductase (ER)" evidence="1">
    <location>
        <begin position="10"/>
        <end position="318"/>
    </location>
</feature>
<organism evidence="2 3">
    <name type="scientific">Cohnella abietis</name>
    <dbReference type="NCBI Taxonomy" id="2507935"/>
    <lineage>
        <taxon>Bacteria</taxon>
        <taxon>Bacillati</taxon>
        <taxon>Bacillota</taxon>
        <taxon>Bacilli</taxon>
        <taxon>Bacillales</taxon>
        <taxon>Paenibacillaceae</taxon>
        <taxon>Cohnella</taxon>
    </lineage>
</organism>
<dbReference type="AlphaFoldDB" id="A0A3T1CYM0"/>
<dbReference type="RefSeq" id="WP_130604836.1">
    <property type="nucleotide sequence ID" value="NZ_AP019400.1"/>
</dbReference>
<dbReference type="OrthoDB" id="9792162at2"/>
<dbReference type="InterPro" id="IPR013154">
    <property type="entry name" value="ADH-like_N"/>
</dbReference>
<dbReference type="GO" id="GO:0016491">
    <property type="term" value="F:oxidoreductase activity"/>
    <property type="evidence" value="ECO:0007669"/>
    <property type="project" value="InterPro"/>
</dbReference>
<protein>
    <submittedName>
        <fullName evidence="2">Alcohol dehydrogenase</fullName>
    </submittedName>
</protein>